<dbReference type="Pfam" id="PF02353">
    <property type="entry name" value="CMAS"/>
    <property type="match status" value="1"/>
</dbReference>
<dbReference type="EMBL" id="RJVI01000001">
    <property type="protein sequence ID" value="ROR34771.1"/>
    <property type="molecule type" value="Genomic_DNA"/>
</dbReference>
<dbReference type="PANTHER" id="PTHR43667:SF1">
    <property type="entry name" value="CYCLOPROPANE-FATTY-ACYL-PHOSPHOLIPID SYNTHASE"/>
    <property type="match status" value="1"/>
</dbReference>
<dbReference type="Gene3D" id="3.40.50.150">
    <property type="entry name" value="Vaccinia Virus protein VP39"/>
    <property type="match status" value="1"/>
</dbReference>
<comment type="caution">
    <text evidence="7">The sequence shown here is derived from an EMBL/GenBank/DDBJ whole genome shotgun (WGS) entry which is preliminary data.</text>
</comment>
<dbReference type="AlphaFoldDB" id="A0A3N1Y8B0"/>
<keyword evidence="3" id="KW-0808">Transferase</keyword>
<sequence>MHQRILRRHIRKGTLGLVLPDGRRERYGEGEPAAEWVIHDPKALRRIAADPDLAFGETYMEGAWSAGEGGLVRLLEVLLTNFPLRHERGWRAALKRLWQQGNRIARSRRNAAHHYDLDEWLFRRFLDREMHYSCAYFARPDMTLEEAQEAKARHIAAKLLLRPGMRVLDIGSGWGSLARHLARHHGVHVTGVTLSKEQLRVARAWAEAEGLADRLTFRLEDYREHRGRYDRIVSVGMFEHVGQPQYRTYFERARELLAPDGVMLLHTIGRLGPPTTTNAWIRRYIFPGGYNPALSEVAAAIEEAGLELCDVEVLRLHYAMTLAHWQARFQRHRDEVAERMGERFARMWEMYLAIAEASFRWSDMVVFQIQLARDRTAVPLTRDYLYRGEGAQAPAARGAA</sequence>
<reference evidence="7 8" key="1">
    <citation type="submission" date="2018-11" db="EMBL/GenBank/DDBJ databases">
        <title>Genomic Encyclopedia of Type Strains, Phase IV (KMG-IV): sequencing the most valuable type-strain genomes for metagenomic binning, comparative biology and taxonomic classification.</title>
        <authorList>
            <person name="Goeker M."/>
        </authorList>
    </citation>
    <scope>NUCLEOTIDE SEQUENCE [LARGE SCALE GENOMIC DNA]</scope>
    <source>
        <strain evidence="7 8">DSM 100275</strain>
    </source>
</reference>
<organism evidence="7 8">
    <name type="scientific">Inmirania thermothiophila</name>
    <dbReference type="NCBI Taxonomy" id="1750597"/>
    <lineage>
        <taxon>Bacteria</taxon>
        <taxon>Pseudomonadati</taxon>
        <taxon>Pseudomonadota</taxon>
        <taxon>Gammaproteobacteria</taxon>
        <taxon>Chromatiales</taxon>
        <taxon>Ectothiorhodospiraceae</taxon>
        <taxon>Inmirania</taxon>
    </lineage>
</organism>
<evidence type="ECO:0000259" key="6">
    <source>
        <dbReference type="Pfam" id="PF25371"/>
    </source>
</evidence>
<evidence type="ECO:0000256" key="3">
    <source>
        <dbReference type="ARBA" id="ARBA00022679"/>
    </source>
</evidence>
<dbReference type="GO" id="GO:0008168">
    <property type="term" value="F:methyltransferase activity"/>
    <property type="evidence" value="ECO:0007669"/>
    <property type="project" value="UniProtKB-KW"/>
</dbReference>
<dbReference type="PANTHER" id="PTHR43667">
    <property type="entry name" value="CYCLOPROPANE-FATTY-ACYL-PHOSPHOLIPID SYNTHASE"/>
    <property type="match status" value="1"/>
</dbReference>
<gene>
    <name evidence="7" type="ORF">EDC57_0675</name>
</gene>
<proteinExistence type="inferred from homology"/>
<dbReference type="PIRSF" id="PIRSF003085">
    <property type="entry name" value="CMAS"/>
    <property type="match status" value="1"/>
</dbReference>
<evidence type="ECO:0000313" key="8">
    <source>
        <dbReference type="Proteomes" id="UP000276634"/>
    </source>
</evidence>
<evidence type="ECO:0000256" key="1">
    <source>
        <dbReference type="ARBA" id="ARBA00010815"/>
    </source>
</evidence>
<dbReference type="OrthoDB" id="9782855at2"/>
<dbReference type="InterPro" id="IPR029063">
    <property type="entry name" value="SAM-dependent_MTases_sf"/>
</dbReference>
<dbReference type="GO" id="GO:0032259">
    <property type="term" value="P:methylation"/>
    <property type="evidence" value="ECO:0007669"/>
    <property type="project" value="UniProtKB-KW"/>
</dbReference>
<evidence type="ECO:0000256" key="4">
    <source>
        <dbReference type="ARBA" id="ARBA00022691"/>
    </source>
</evidence>
<accession>A0A3N1Y8B0</accession>
<dbReference type="InterPro" id="IPR050723">
    <property type="entry name" value="CFA/CMAS"/>
</dbReference>
<dbReference type="GO" id="GO:0008610">
    <property type="term" value="P:lipid biosynthetic process"/>
    <property type="evidence" value="ECO:0007669"/>
    <property type="project" value="InterPro"/>
</dbReference>
<evidence type="ECO:0000313" key="7">
    <source>
        <dbReference type="EMBL" id="ROR34771.1"/>
    </source>
</evidence>
<keyword evidence="2" id="KW-0489">Methyltransferase</keyword>
<dbReference type="InterPro" id="IPR003333">
    <property type="entry name" value="CMAS"/>
</dbReference>
<dbReference type="CDD" id="cd02440">
    <property type="entry name" value="AdoMet_MTases"/>
    <property type="match status" value="1"/>
</dbReference>
<dbReference type="Pfam" id="PF25371">
    <property type="entry name" value="DUF7884"/>
    <property type="match status" value="1"/>
</dbReference>
<dbReference type="InterPro" id="IPR057206">
    <property type="entry name" value="DUF7884"/>
</dbReference>
<dbReference type="SUPFAM" id="SSF53335">
    <property type="entry name" value="S-adenosyl-L-methionine-dependent methyltransferases"/>
    <property type="match status" value="1"/>
</dbReference>
<feature type="domain" description="DUF7884" evidence="6">
    <location>
        <begin position="13"/>
        <end position="63"/>
    </location>
</feature>
<keyword evidence="4" id="KW-0949">S-adenosyl-L-methionine</keyword>
<evidence type="ECO:0000256" key="2">
    <source>
        <dbReference type="ARBA" id="ARBA00022603"/>
    </source>
</evidence>
<keyword evidence="5" id="KW-0443">Lipid metabolism</keyword>
<keyword evidence="8" id="KW-1185">Reference proteome</keyword>
<name>A0A3N1Y8B0_9GAMM</name>
<dbReference type="RefSeq" id="WP_123400219.1">
    <property type="nucleotide sequence ID" value="NZ_RJVI01000001.1"/>
</dbReference>
<evidence type="ECO:0000256" key="5">
    <source>
        <dbReference type="ARBA" id="ARBA00023098"/>
    </source>
</evidence>
<dbReference type="Proteomes" id="UP000276634">
    <property type="component" value="Unassembled WGS sequence"/>
</dbReference>
<protein>
    <submittedName>
        <fullName evidence="7">Cyclopropane-fatty-acyl-phospholipid synthase</fullName>
    </submittedName>
</protein>
<comment type="similarity">
    <text evidence="1">Belongs to the CFA/CMAS family.</text>
</comment>